<dbReference type="RefSeq" id="WP_055147124.1">
    <property type="nucleotide sequence ID" value="NZ_CABIWY010000012.1"/>
</dbReference>
<dbReference type="Proteomes" id="UP000095439">
    <property type="component" value="Unassembled WGS sequence"/>
</dbReference>
<evidence type="ECO:0000256" key="4">
    <source>
        <dbReference type="ARBA" id="ARBA00022741"/>
    </source>
</evidence>
<evidence type="ECO:0000256" key="1">
    <source>
        <dbReference type="ARBA" id="ARBA00004651"/>
    </source>
</evidence>
<evidence type="ECO:0000256" key="5">
    <source>
        <dbReference type="ARBA" id="ARBA00022840"/>
    </source>
</evidence>
<dbReference type="GO" id="GO:0034040">
    <property type="term" value="F:ATPase-coupled lipid transmembrane transporter activity"/>
    <property type="evidence" value="ECO:0007669"/>
    <property type="project" value="TreeGrafter"/>
</dbReference>
<dbReference type="AlphaFoldDB" id="A0A174DV81"/>
<dbReference type="PROSITE" id="PS00211">
    <property type="entry name" value="ABC_TRANSPORTER_1"/>
    <property type="match status" value="1"/>
</dbReference>
<feature type="domain" description="ABC transporter" evidence="9">
    <location>
        <begin position="337"/>
        <end position="571"/>
    </location>
</feature>
<proteinExistence type="predicted"/>
<evidence type="ECO:0000259" key="10">
    <source>
        <dbReference type="PROSITE" id="PS50929"/>
    </source>
</evidence>
<evidence type="ECO:0000256" key="8">
    <source>
        <dbReference type="SAM" id="Phobius"/>
    </source>
</evidence>
<organism evidence="12 13">
    <name type="scientific">Dorea longicatena</name>
    <dbReference type="NCBI Taxonomy" id="88431"/>
    <lineage>
        <taxon>Bacteria</taxon>
        <taxon>Bacillati</taxon>
        <taxon>Bacillota</taxon>
        <taxon>Clostridia</taxon>
        <taxon>Lachnospirales</taxon>
        <taxon>Lachnospiraceae</taxon>
        <taxon>Dorea</taxon>
    </lineage>
</organism>
<dbReference type="InterPro" id="IPR036640">
    <property type="entry name" value="ABC1_TM_sf"/>
</dbReference>
<dbReference type="SUPFAM" id="SSF90123">
    <property type="entry name" value="ABC transporter transmembrane region"/>
    <property type="match status" value="1"/>
</dbReference>
<feature type="transmembrane region" description="Helical" evidence="8">
    <location>
        <begin position="22"/>
        <end position="48"/>
    </location>
</feature>
<comment type="subcellular location">
    <subcellularLocation>
        <location evidence="1">Cell membrane</location>
        <topology evidence="1">Multi-pass membrane protein</topology>
    </subcellularLocation>
</comment>
<sequence>MINRLQKKYALSDQGAKDLFKAIVYSVLANISLMLPVALLAIVLNAMLPVALGMEDKTAGLAWYTAAGIIILVIIFIFHYLQYTKAYIGTYEESERRRITLAEKLRTLPLGFFHERDLADLTSTIMGDCASFEHAFSHTVPQFFGALISTAIVCIVLLIMNWKMGLALLWVAPVAFAIVLLSRKWQEKLGKKYMTERMNLSEGIQECLETVQDIKACNQENTYLKKLDAKMDIAEKAQISSEMVSASLVTTGQMILRLGLVTVIVVGSSLILHGKISLFTYILYLIAASRLYDPLSGAMANMAELFGANLQVNRLKEIQEYPLESGQKDYHTKGYDVTFDHVKFSYEEGKPVLKDVSFTAKQGQVTALVGPSGGGKSTVAKLAAKFYDLDGGKITLGGVDIAKLDSVALMKDFSIVFQDVVLFNNTIMENIRVGRKGASDTDVIAAAKAAKCHEFIENLPQGYQTVIGENGSTLSGGECQRLSIARALLKDAPVILLDEATASLDVDSETQIQEAISELVSGKTVLVIAHRMRTIEAADQIVVLDKGVVAEKGNHDTLMKKNGLYRKLVDLQTEAANWKLNI</sequence>
<evidence type="ECO:0000313" key="11">
    <source>
        <dbReference type="EMBL" id="CUO12758.1"/>
    </source>
</evidence>
<evidence type="ECO:0000256" key="3">
    <source>
        <dbReference type="ARBA" id="ARBA00022692"/>
    </source>
</evidence>
<evidence type="ECO:0000256" key="7">
    <source>
        <dbReference type="ARBA" id="ARBA00023136"/>
    </source>
</evidence>
<keyword evidence="3 8" id="KW-0812">Transmembrane</keyword>
<reference evidence="12 13" key="1">
    <citation type="submission" date="2015-09" db="EMBL/GenBank/DDBJ databases">
        <authorList>
            <consortium name="Pathogen Informatics"/>
        </authorList>
    </citation>
    <scope>NUCLEOTIDE SEQUENCE [LARGE SCALE GENOMIC DNA]</scope>
    <source>
        <strain evidence="12 13">2789STDY5608866</strain>
    </source>
</reference>
<evidence type="ECO:0000256" key="2">
    <source>
        <dbReference type="ARBA" id="ARBA00022448"/>
    </source>
</evidence>
<evidence type="ECO:0000259" key="9">
    <source>
        <dbReference type="PROSITE" id="PS50893"/>
    </source>
</evidence>
<feature type="transmembrane region" description="Helical" evidence="8">
    <location>
        <begin position="166"/>
        <end position="182"/>
    </location>
</feature>
<dbReference type="InterPro" id="IPR027417">
    <property type="entry name" value="P-loop_NTPase"/>
</dbReference>
<feature type="transmembrane region" description="Helical" evidence="8">
    <location>
        <begin position="60"/>
        <end position="81"/>
    </location>
</feature>
<gene>
    <name evidence="12" type="primary">msbA_2</name>
    <name evidence="11" type="synonym">msbA_1</name>
    <name evidence="11" type="ORF">ERS852423_02345</name>
    <name evidence="12" type="ORF">ERS852423_02825</name>
</gene>
<dbReference type="GO" id="GO:0140359">
    <property type="term" value="F:ABC-type transporter activity"/>
    <property type="evidence" value="ECO:0007669"/>
    <property type="project" value="InterPro"/>
</dbReference>
<keyword evidence="4" id="KW-0547">Nucleotide-binding</keyword>
<dbReference type="Gene3D" id="3.40.50.300">
    <property type="entry name" value="P-loop containing nucleotide triphosphate hydrolases"/>
    <property type="match status" value="1"/>
</dbReference>
<feature type="transmembrane region" description="Helical" evidence="8">
    <location>
        <begin position="258"/>
        <end position="286"/>
    </location>
</feature>
<keyword evidence="12" id="KW-0378">Hydrolase</keyword>
<dbReference type="PROSITE" id="PS50929">
    <property type="entry name" value="ABC_TM1F"/>
    <property type="match status" value="1"/>
</dbReference>
<protein>
    <submittedName>
        <fullName evidence="12">Lipid A export ATP-binding/permease protein MsbA</fullName>
        <ecNumber evidence="12">3.6.3.-</ecNumber>
    </submittedName>
</protein>
<dbReference type="CDD" id="cd07346">
    <property type="entry name" value="ABC_6TM_exporters"/>
    <property type="match status" value="1"/>
</dbReference>
<keyword evidence="7 8" id="KW-0472">Membrane</keyword>
<dbReference type="SUPFAM" id="SSF52540">
    <property type="entry name" value="P-loop containing nucleoside triphosphate hydrolases"/>
    <property type="match status" value="1"/>
</dbReference>
<dbReference type="GO" id="GO:0005886">
    <property type="term" value="C:plasma membrane"/>
    <property type="evidence" value="ECO:0007669"/>
    <property type="project" value="UniProtKB-SubCell"/>
</dbReference>
<dbReference type="EMBL" id="CYYY01000020">
    <property type="protein sequence ID" value="CUO29383.1"/>
    <property type="molecule type" value="Genomic_DNA"/>
</dbReference>
<evidence type="ECO:0000313" key="12">
    <source>
        <dbReference type="EMBL" id="CUO29383.1"/>
    </source>
</evidence>
<feature type="domain" description="ABC transmembrane type-1" evidence="10">
    <location>
        <begin position="22"/>
        <end position="305"/>
    </location>
</feature>
<dbReference type="PANTHER" id="PTHR24221">
    <property type="entry name" value="ATP-BINDING CASSETTE SUB-FAMILY B"/>
    <property type="match status" value="1"/>
</dbReference>
<dbReference type="FunFam" id="3.40.50.300:FF:000287">
    <property type="entry name" value="Multidrug ABC transporter ATP-binding protein"/>
    <property type="match status" value="1"/>
</dbReference>
<feature type="transmembrane region" description="Helical" evidence="8">
    <location>
        <begin position="143"/>
        <end position="160"/>
    </location>
</feature>
<dbReference type="Pfam" id="PF00664">
    <property type="entry name" value="ABC_membrane"/>
    <property type="match status" value="1"/>
</dbReference>
<dbReference type="InterPro" id="IPR003593">
    <property type="entry name" value="AAA+_ATPase"/>
</dbReference>
<evidence type="ECO:0000313" key="13">
    <source>
        <dbReference type="Proteomes" id="UP000095439"/>
    </source>
</evidence>
<dbReference type="PANTHER" id="PTHR24221:SF397">
    <property type="entry name" value="ABC TRANSPORTER, ATP-BINDING TRANSMEMBRANE PROTEIN"/>
    <property type="match status" value="1"/>
</dbReference>
<name>A0A174DV81_9FIRM</name>
<dbReference type="GO" id="GO:0005524">
    <property type="term" value="F:ATP binding"/>
    <property type="evidence" value="ECO:0007669"/>
    <property type="project" value="UniProtKB-KW"/>
</dbReference>
<dbReference type="Gene3D" id="1.20.1560.10">
    <property type="entry name" value="ABC transporter type 1, transmembrane domain"/>
    <property type="match status" value="1"/>
</dbReference>
<dbReference type="PROSITE" id="PS50893">
    <property type="entry name" value="ABC_TRANSPORTER_2"/>
    <property type="match status" value="1"/>
</dbReference>
<dbReference type="InterPro" id="IPR011527">
    <property type="entry name" value="ABC1_TM_dom"/>
</dbReference>
<dbReference type="InterPro" id="IPR003439">
    <property type="entry name" value="ABC_transporter-like_ATP-bd"/>
</dbReference>
<keyword evidence="2" id="KW-0813">Transport</keyword>
<dbReference type="EMBL" id="CYYY01000012">
    <property type="protein sequence ID" value="CUO12758.1"/>
    <property type="molecule type" value="Genomic_DNA"/>
</dbReference>
<dbReference type="InterPro" id="IPR017871">
    <property type="entry name" value="ABC_transporter-like_CS"/>
</dbReference>
<keyword evidence="5 12" id="KW-0067">ATP-binding</keyword>
<dbReference type="InterPro" id="IPR039421">
    <property type="entry name" value="Type_1_exporter"/>
</dbReference>
<keyword evidence="6 8" id="KW-1133">Transmembrane helix</keyword>
<dbReference type="GO" id="GO:0016887">
    <property type="term" value="F:ATP hydrolysis activity"/>
    <property type="evidence" value="ECO:0007669"/>
    <property type="project" value="InterPro"/>
</dbReference>
<evidence type="ECO:0000256" key="6">
    <source>
        <dbReference type="ARBA" id="ARBA00022989"/>
    </source>
</evidence>
<dbReference type="SMART" id="SM00382">
    <property type="entry name" value="AAA"/>
    <property type="match status" value="1"/>
</dbReference>
<dbReference type="Pfam" id="PF00005">
    <property type="entry name" value="ABC_tran"/>
    <property type="match status" value="1"/>
</dbReference>
<accession>A0A174DV81</accession>
<dbReference type="EC" id="3.6.3.-" evidence="12"/>